<comment type="caution">
    <text evidence="2">The sequence shown here is derived from an EMBL/GenBank/DDBJ whole genome shotgun (WGS) entry which is preliminary data.</text>
</comment>
<keyword evidence="3" id="KW-1185">Reference proteome</keyword>
<reference evidence="2" key="1">
    <citation type="submission" date="2023-05" db="EMBL/GenBank/DDBJ databases">
        <title>Nepenthes gracilis genome sequencing.</title>
        <authorList>
            <person name="Fukushima K."/>
        </authorList>
    </citation>
    <scope>NUCLEOTIDE SEQUENCE</scope>
    <source>
        <strain evidence="2">SING2019-196</strain>
    </source>
</reference>
<evidence type="ECO:0000313" key="2">
    <source>
        <dbReference type="EMBL" id="GMH02573.1"/>
    </source>
</evidence>
<dbReference type="AlphaFoldDB" id="A0AAD3S1A1"/>
<evidence type="ECO:0000313" key="3">
    <source>
        <dbReference type="Proteomes" id="UP001279734"/>
    </source>
</evidence>
<evidence type="ECO:0000256" key="1">
    <source>
        <dbReference type="SAM" id="Phobius"/>
    </source>
</evidence>
<keyword evidence="1" id="KW-1133">Transmembrane helix</keyword>
<sequence>MLPLNGTASTGHHSAIGYRLAVATGLAALVVVDGAPLSSRILARFVPSHDPISATTQLQLSTLYFGHA</sequence>
<protein>
    <submittedName>
        <fullName evidence="2">Uncharacterized protein</fullName>
    </submittedName>
</protein>
<proteinExistence type="predicted"/>
<organism evidence="2 3">
    <name type="scientific">Nepenthes gracilis</name>
    <name type="common">Slender pitcher plant</name>
    <dbReference type="NCBI Taxonomy" id="150966"/>
    <lineage>
        <taxon>Eukaryota</taxon>
        <taxon>Viridiplantae</taxon>
        <taxon>Streptophyta</taxon>
        <taxon>Embryophyta</taxon>
        <taxon>Tracheophyta</taxon>
        <taxon>Spermatophyta</taxon>
        <taxon>Magnoliopsida</taxon>
        <taxon>eudicotyledons</taxon>
        <taxon>Gunneridae</taxon>
        <taxon>Pentapetalae</taxon>
        <taxon>Caryophyllales</taxon>
        <taxon>Nepenthaceae</taxon>
        <taxon>Nepenthes</taxon>
    </lineage>
</organism>
<dbReference type="EMBL" id="BSYO01000003">
    <property type="protein sequence ID" value="GMH02573.1"/>
    <property type="molecule type" value="Genomic_DNA"/>
</dbReference>
<feature type="transmembrane region" description="Helical" evidence="1">
    <location>
        <begin position="16"/>
        <end position="35"/>
    </location>
</feature>
<gene>
    <name evidence="2" type="ORF">Nepgr_004412</name>
</gene>
<keyword evidence="1" id="KW-0812">Transmembrane</keyword>
<keyword evidence="1" id="KW-0472">Membrane</keyword>
<name>A0AAD3S1A1_NEPGR</name>
<dbReference type="Proteomes" id="UP001279734">
    <property type="component" value="Unassembled WGS sequence"/>
</dbReference>
<accession>A0AAD3S1A1</accession>